<accession>S7PIN4</accession>
<evidence type="ECO:0000313" key="2">
    <source>
        <dbReference type="EMBL" id="EPQ10663.1"/>
    </source>
</evidence>
<dbReference type="Proteomes" id="UP000052978">
    <property type="component" value="Unassembled WGS sequence"/>
</dbReference>
<proteinExistence type="predicted"/>
<protein>
    <submittedName>
        <fullName evidence="2">Uncharacterized protein</fullName>
    </submittedName>
</protein>
<evidence type="ECO:0000256" key="1">
    <source>
        <dbReference type="SAM" id="MobiDB-lite"/>
    </source>
</evidence>
<keyword evidence="3" id="KW-1185">Reference proteome</keyword>
<name>S7PIN4_MYOBR</name>
<reference evidence="2 3" key="1">
    <citation type="journal article" date="2013" name="Nat. Commun.">
        <title>Genome analysis reveals insights into physiology and longevity of the Brandt's bat Myotis brandtii.</title>
        <authorList>
            <person name="Seim I."/>
            <person name="Fang X."/>
            <person name="Xiong Z."/>
            <person name="Lobanov A.V."/>
            <person name="Huang Z."/>
            <person name="Ma S."/>
            <person name="Feng Y."/>
            <person name="Turanov A.A."/>
            <person name="Zhu Y."/>
            <person name="Lenz T.L."/>
            <person name="Gerashchenko M.V."/>
            <person name="Fan D."/>
            <person name="Hee Yim S."/>
            <person name="Yao X."/>
            <person name="Jordan D."/>
            <person name="Xiong Y."/>
            <person name="Ma Y."/>
            <person name="Lyapunov A.N."/>
            <person name="Chen G."/>
            <person name="Kulakova O.I."/>
            <person name="Sun Y."/>
            <person name="Lee S.G."/>
            <person name="Bronson R.T."/>
            <person name="Moskalev A.A."/>
            <person name="Sunyaev S.R."/>
            <person name="Zhang G."/>
            <person name="Krogh A."/>
            <person name="Wang J."/>
            <person name="Gladyshev V.N."/>
        </authorList>
    </citation>
    <scope>NUCLEOTIDE SEQUENCE [LARGE SCALE GENOMIC DNA]</scope>
</reference>
<evidence type="ECO:0000313" key="3">
    <source>
        <dbReference type="Proteomes" id="UP000052978"/>
    </source>
</evidence>
<feature type="region of interest" description="Disordered" evidence="1">
    <location>
        <begin position="79"/>
        <end position="119"/>
    </location>
</feature>
<organism evidence="2 3">
    <name type="scientific">Myotis brandtii</name>
    <name type="common">Brandt's bat</name>
    <dbReference type="NCBI Taxonomy" id="109478"/>
    <lineage>
        <taxon>Eukaryota</taxon>
        <taxon>Metazoa</taxon>
        <taxon>Chordata</taxon>
        <taxon>Craniata</taxon>
        <taxon>Vertebrata</taxon>
        <taxon>Euteleostomi</taxon>
        <taxon>Mammalia</taxon>
        <taxon>Eutheria</taxon>
        <taxon>Laurasiatheria</taxon>
        <taxon>Chiroptera</taxon>
        <taxon>Yangochiroptera</taxon>
        <taxon>Vespertilionidae</taxon>
        <taxon>Myotis</taxon>
    </lineage>
</organism>
<sequence length="119" mass="12637">MGALEEASQRHVQGFGIKVSSFPSPGASPTATRTTVNMLLTVLAITRWVTLDTRARPVRLAGSVHGHAREAPLGRSEAWLAGVSDGGRSKSVPASPGATGGKENRLEPQWHRITGQFKL</sequence>
<dbReference type="EMBL" id="KE163054">
    <property type="protein sequence ID" value="EPQ10663.1"/>
    <property type="molecule type" value="Genomic_DNA"/>
</dbReference>
<gene>
    <name evidence="2" type="ORF">D623_10011724</name>
</gene>
<dbReference type="AlphaFoldDB" id="S7PIN4"/>